<dbReference type="RefSeq" id="WP_069635157.1">
    <property type="nucleotide sequence ID" value="NZ_JXKZ01000004.1"/>
</dbReference>
<dbReference type="AlphaFoldDB" id="A0A1E5GTI0"/>
<dbReference type="OrthoDB" id="594159at2"/>
<dbReference type="InterPro" id="IPR005509">
    <property type="entry name" value="AfsA_hotdog_dom"/>
</dbReference>
<protein>
    <recommendedName>
        <fullName evidence="1">A-factor biosynthesis hotdog domain-containing protein</fullName>
    </recommendedName>
</protein>
<dbReference type="STRING" id="903983.BCR23_07365"/>
<dbReference type="Proteomes" id="UP000094764">
    <property type="component" value="Unassembled WGS sequence"/>
</dbReference>
<evidence type="ECO:0000313" key="2">
    <source>
        <dbReference type="EMBL" id="OEG15959.1"/>
    </source>
</evidence>
<keyword evidence="3" id="KW-1185">Reference proteome</keyword>
<dbReference type="PATRIC" id="fig|903983.4.peg.2033"/>
<name>A0A1E5GTI0_9ENTE</name>
<gene>
    <name evidence="2" type="ORF">BCR23_07365</name>
</gene>
<comment type="caution">
    <text evidence="2">The sequence shown here is derived from an EMBL/GenBank/DDBJ whole genome shotgun (WGS) entry which is preliminary data.</text>
</comment>
<reference evidence="3" key="1">
    <citation type="submission" date="2016-09" db="EMBL/GenBank/DDBJ databases">
        <authorList>
            <person name="Gulvik C.A."/>
        </authorList>
    </citation>
    <scope>NUCLEOTIDE SEQUENCE [LARGE SCALE GENOMIC DNA]</scope>
    <source>
        <strain evidence="3">LMG 26306</strain>
    </source>
</reference>
<sequence length="249" mass="28600">MASNMVTESQTTVPKFTLVYTDEKTEDVQLGANEIPFHSIRELELLKISLGETVSNISIRGMESSNLLNARDFKWDYRNPLEMFDISKKIPMPDFVEEKLFDEEQRIDKKFVHKQNAENVLLSKPINYGNVWYFKGFSNIAELNSDHLSDHVDGIKLFEAFRQATLASFHLNGMNFDGVVALTNFKIDYINYVELDEPYIIQTIPACESDGGAMYCIFNIFQGGKIVTSGFLGAYTFRSKEIYHEKRNK</sequence>
<organism evidence="2 3">
    <name type="scientific">Enterococcus quebecensis</name>
    <dbReference type="NCBI Taxonomy" id="903983"/>
    <lineage>
        <taxon>Bacteria</taxon>
        <taxon>Bacillati</taxon>
        <taxon>Bacillota</taxon>
        <taxon>Bacilli</taxon>
        <taxon>Lactobacillales</taxon>
        <taxon>Enterococcaceae</taxon>
        <taxon>Enterococcus</taxon>
    </lineage>
</organism>
<evidence type="ECO:0000259" key="1">
    <source>
        <dbReference type="Pfam" id="PF03756"/>
    </source>
</evidence>
<evidence type="ECO:0000313" key="3">
    <source>
        <dbReference type="Proteomes" id="UP000094764"/>
    </source>
</evidence>
<accession>A0A1E5GTI0</accession>
<dbReference type="Pfam" id="PF03756">
    <property type="entry name" value="AfsA"/>
    <property type="match status" value="1"/>
</dbReference>
<feature type="domain" description="A-factor biosynthesis hotdog" evidence="1">
    <location>
        <begin position="111"/>
        <end position="227"/>
    </location>
</feature>
<proteinExistence type="predicted"/>
<dbReference type="EMBL" id="MIKB01000014">
    <property type="protein sequence ID" value="OEG15959.1"/>
    <property type="molecule type" value="Genomic_DNA"/>
</dbReference>